<dbReference type="Proteomes" id="UP000826195">
    <property type="component" value="Unassembled WGS sequence"/>
</dbReference>
<reference evidence="1 2" key="1">
    <citation type="journal article" date="2021" name="J. Hered.">
        <title>A chromosome-level genome assembly of the parasitoid wasp, Cotesia glomerata (Hymenoptera: Braconidae).</title>
        <authorList>
            <person name="Pinto B.J."/>
            <person name="Weis J.J."/>
            <person name="Gamble T."/>
            <person name="Ode P.J."/>
            <person name="Paul R."/>
            <person name="Zaspel J.M."/>
        </authorList>
    </citation>
    <scope>NUCLEOTIDE SEQUENCE [LARGE SCALE GENOMIC DNA]</scope>
    <source>
        <strain evidence="1">CgM1</strain>
    </source>
</reference>
<keyword evidence="2" id="KW-1185">Reference proteome</keyword>
<organism evidence="1 2">
    <name type="scientific">Cotesia glomerata</name>
    <name type="common">Lepidopteran parasitic wasp</name>
    <name type="synonym">Apanteles glomeratus</name>
    <dbReference type="NCBI Taxonomy" id="32391"/>
    <lineage>
        <taxon>Eukaryota</taxon>
        <taxon>Metazoa</taxon>
        <taxon>Ecdysozoa</taxon>
        <taxon>Arthropoda</taxon>
        <taxon>Hexapoda</taxon>
        <taxon>Insecta</taxon>
        <taxon>Pterygota</taxon>
        <taxon>Neoptera</taxon>
        <taxon>Endopterygota</taxon>
        <taxon>Hymenoptera</taxon>
        <taxon>Apocrita</taxon>
        <taxon>Ichneumonoidea</taxon>
        <taxon>Braconidae</taxon>
        <taxon>Microgastrinae</taxon>
        <taxon>Cotesia</taxon>
    </lineage>
</organism>
<evidence type="ECO:0000313" key="1">
    <source>
        <dbReference type="EMBL" id="KAH0552509.1"/>
    </source>
</evidence>
<protein>
    <submittedName>
        <fullName evidence="1">Uncharacterized protein</fullName>
    </submittedName>
</protein>
<evidence type="ECO:0000313" key="2">
    <source>
        <dbReference type="Proteomes" id="UP000826195"/>
    </source>
</evidence>
<proteinExistence type="predicted"/>
<dbReference type="AlphaFoldDB" id="A0AAV7IJA8"/>
<sequence length="128" mass="14919">MISLSAIGTSILPHRFKTTGYIKSKFSVIKNDNEEWNKAFFSITDDVFKMEVTINSYKENKFEKGEHVELIGSIYKLKNDEITFKVEKMSDVRKFDDDVKLLNWLLEGRTTIYSSTYSSGLNKRQKTE</sequence>
<name>A0AAV7IJA8_COTGL</name>
<accession>A0AAV7IJA8</accession>
<dbReference type="EMBL" id="JAHXZJ010001492">
    <property type="protein sequence ID" value="KAH0552509.1"/>
    <property type="molecule type" value="Genomic_DNA"/>
</dbReference>
<gene>
    <name evidence="1" type="ORF">KQX54_011395</name>
</gene>
<comment type="caution">
    <text evidence="1">The sequence shown here is derived from an EMBL/GenBank/DDBJ whole genome shotgun (WGS) entry which is preliminary data.</text>
</comment>